<protein>
    <recommendedName>
        <fullName evidence="3">Phosphoribosyltransferase domain-containing protein</fullName>
    </recommendedName>
</protein>
<dbReference type="AlphaFoldDB" id="A0A521CG88"/>
<evidence type="ECO:0000256" key="1">
    <source>
        <dbReference type="ARBA" id="ARBA00022676"/>
    </source>
</evidence>
<dbReference type="PANTHER" id="PTHR43363:SF1">
    <property type="entry name" value="HYPOXANTHINE-GUANINE PHOSPHORIBOSYLTRANSFERASE"/>
    <property type="match status" value="1"/>
</dbReference>
<accession>A0A521CG88</accession>
<dbReference type="SUPFAM" id="SSF53271">
    <property type="entry name" value="PRTase-like"/>
    <property type="match status" value="1"/>
</dbReference>
<keyword evidence="5" id="KW-1185">Reference proteome</keyword>
<name>A0A521CG88_9BACT</name>
<gene>
    <name evidence="4" type="ORF">SAMN06265218_10636</name>
</gene>
<reference evidence="4 5" key="1">
    <citation type="submission" date="2017-05" db="EMBL/GenBank/DDBJ databases">
        <authorList>
            <person name="Varghese N."/>
            <person name="Submissions S."/>
        </authorList>
    </citation>
    <scope>NUCLEOTIDE SEQUENCE [LARGE SCALE GENOMIC DNA]</scope>
    <source>
        <strain evidence="4 5">DSM 21194</strain>
    </source>
</reference>
<dbReference type="CDD" id="cd06223">
    <property type="entry name" value="PRTases_typeI"/>
    <property type="match status" value="1"/>
</dbReference>
<evidence type="ECO:0000259" key="3">
    <source>
        <dbReference type="Pfam" id="PF00156"/>
    </source>
</evidence>
<proteinExistence type="predicted"/>
<keyword evidence="1" id="KW-0328">Glycosyltransferase</keyword>
<organism evidence="4 5">
    <name type="scientific">Fodinibius sediminis</name>
    <dbReference type="NCBI Taxonomy" id="1214077"/>
    <lineage>
        <taxon>Bacteria</taxon>
        <taxon>Pseudomonadati</taxon>
        <taxon>Balneolota</taxon>
        <taxon>Balneolia</taxon>
        <taxon>Balneolales</taxon>
        <taxon>Balneolaceae</taxon>
        <taxon>Fodinibius</taxon>
    </lineage>
</organism>
<evidence type="ECO:0000256" key="2">
    <source>
        <dbReference type="ARBA" id="ARBA00022679"/>
    </source>
</evidence>
<feature type="domain" description="Phosphoribosyltransferase" evidence="3">
    <location>
        <begin position="12"/>
        <end position="136"/>
    </location>
</feature>
<dbReference type="RefSeq" id="WP_142714042.1">
    <property type="nucleotide sequence ID" value="NZ_FXTH01000006.1"/>
</dbReference>
<dbReference type="Proteomes" id="UP000317593">
    <property type="component" value="Unassembled WGS sequence"/>
</dbReference>
<dbReference type="GO" id="GO:0016757">
    <property type="term" value="F:glycosyltransferase activity"/>
    <property type="evidence" value="ECO:0007669"/>
    <property type="project" value="UniProtKB-KW"/>
</dbReference>
<evidence type="ECO:0000313" key="4">
    <source>
        <dbReference type="EMBL" id="SMO58453.1"/>
    </source>
</evidence>
<dbReference type="EMBL" id="FXTH01000006">
    <property type="protein sequence ID" value="SMO58453.1"/>
    <property type="molecule type" value="Genomic_DNA"/>
</dbReference>
<evidence type="ECO:0000313" key="5">
    <source>
        <dbReference type="Proteomes" id="UP000317593"/>
    </source>
</evidence>
<dbReference type="Gene3D" id="3.40.50.2020">
    <property type="match status" value="1"/>
</dbReference>
<dbReference type="InterPro" id="IPR029057">
    <property type="entry name" value="PRTase-like"/>
</dbReference>
<dbReference type="InterPro" id="IPR000836">
    <property type="entry name" value="PRTase_dom"/>
</dbReference>
<keyword evidence="2" id="KW-0808">Transferase</keyword>
<dbReference type="OrthoDB" id="997861at2"/>
<dbReference type="PANTHER" id="PTHR43363">
    <property type="entry name" value="HYPOXANTHINE PHOSPHORIBOSYLTRANSFERASE"/>
    <property type="match status" value="1"/>
</dbReference>
<dbReference type="Pfam" id="PF00156">
    <property type="entry name" value="Pribosyltran"/>
    <property type="match status" value="1"/>
</dbReference>
<sequence length="203" mass="23131">MKENFTASLVSLQEVYRTTSELARNIMEASVTADIIIAIARGGMLPGRLLCDFLNVDRLSSLQIKHYSSGAHQMEQAEIIDPVRVDLKGKKVLLVDDVNDSGKTMQLAVNHVQSFHPSELNTAVLHQKEGSSYTVDFVGRKQERWEWLIYQWAATEDILEFLKRDDMLQADTAEARRHLAKKYELNVDKALVETVMKMKGNYF</sequence>